<gene>
    <name evidence="2" type="ORF">PAC_05529</name>
</gene>
<evidence type="ECO:0000313" key="2">
    <source>
        <dbReference type="EMBL" id="CZR55641.1"/>
    </source>
</evidence>
<name>A0A1L7WS92_9HELO</name>
<dbReference type="PANTHER" id="PTHR24148:SF73">
    <property type="entry name" value="HET DOMAIN PROTEIN (AFU_ORTHOLOGUE AFUA_8G01020)"/>
    <property type="match status" value="1"/>
</dbReference>
<evidence type="ECO:0000259" key="1">
    <source>
        <dbReference type="Pfam" id="PF06985"/>
    </source>
</evidence>
<dbReference type="STRING" id="576137.A0A1L7WS92"/>
<dbReference type="InterPro" id="IPR052895">
    <property type="entry name" value="HetReg/Transcr_Mod"/>
</dbReference>
<sequence length="640" mass="72997">MESNEGSTYQYTPLQERGAIRLIDLQPSPDVEAPVECSLVHTTLYDCDTDILNHYTALSYVWGDAQDTRTILVDGRNLDITANLDSALRHLRDKSRTRRIWADAVCISQHDLEEKAIQVQQMGEVYRTAQRTVIYLGEATKYSNAVFNHVCQRHMQSFGGVSSFPNAPIPSRLKVHDIISRTWFKRVWTFQELLLSRDPWLQCGEAKAPWYFFAKYLQGRPNPLSDHHESQQAYRTFLDMHASRDEFRRRDDLEDKNLAYVMRNLFDYMIKRGGLGVSNPVDMVYAHLGIAGYSHQDEGRLGIRIDYHRTLKQVFEEFTGYIIQGTMSYNVLSYAEADVEFDQRDHGLASWCPDWRFSGSRPSYISIRETIICMKHNDPMAGLGVTQRILPFLTANSLECTFIPPAFLPSILASVGVILGTITAVSSEITADQASLQCEELDEPDDNGDFELDTKVFESISRHWEDILPMPISYPSKPLVSFWRSRSRPPTRNYTSRLNDRTLFSSNAIAEHLVLHASKTQLPLPPFLQGRRFAQIEAGPGNHLGHRLAVVPTIATVGDVACLLEGSEIPYILRPYAADLPWLAQAAEYNFASGRHFRYVGEAFIDNLMGRDKEREPLDSVFPPQRYIWTSQVAETIYLH</sequence>
<dbReference type="PANTHER" id="PTHR24148">
    <property type="entry name" value="ANKYRIN REPEAT DOMAIN-CONTAINING PROTEIN 39 HOMOLOG-RELATED"/>
    <property type="match status" value="1"/>
</dbReference>
<proteinExistence type="predicted"/>
<organism evidence="2 3">
    <name type="scientific">Phialocephala subalpina</name>
    <dbReference type="NCBI Taxonomy" id="576137"/>
    <lineage>
        <taxon>Eukaryota</taxon>
        <taxon>Fungi</taxon>
        <taxon>Dikarya</taxon>
        <taxon>Ascomycota</taxon>
        <taxon>Pezizomycotina</taxon>
        <taxon>Leotiomycetes</taxon>
        <taxon>Helotiales</taxon>
        <taxon>Mollisiaceae</taxon>
        <taxon>Phialocephala</taxon>
        <taxon>Phialocephala fortinii species complex</taxon>
    </lineage>
</organism>
<protein>
    <recommendedName>
        <fullName evidence="1">Heterokaryon incompatibility domain-containing protein</fullName>
    </recommendedName>
</protein>
<dbReference type="AlphaFoldDB" id="A0A1L7WS92"/>
<evidence type="ECO:0000313" key="3">
    <source>
        <dbReference type="Proteomes" id="UP000184330"/>
    </source>
</evidence>
<dbReference type="Proteomes" id="UP000184330">
    <property type="component" value="Unassembled WGS sequence"/>
</dbReference>
<dbReference type="InterPro" id="IPR010730">
    <property type="entry name" value="HET"/>
</dbReference>
<reference evidence="2 3" key="1">
    <citation type="submission" date="2016-03" db="EMBL/GenBank/DDBJ databases">
        <authorList>
            <person name="Ploux O."/>
        </authorList>
    </citation>
    <scope>NUCLEOTIDE SEQUENCE [LARGE SCALE GENOMIC DNA]</scope>
    <source>
        <strain evidence="2 3">UAMH 11012</strain>
    </source>
</reference>
<keyword evidence="3" id="KW-1185">Reference proteome</keyword>
<feature type="domain" description="Heterokaryon incompatibility" evidence="1">
    <location>
        <begin position="55"/>
        <end position="192"/>
    </location>
</feature>
<dbReference type="EMBL" id="FJOG01000006">
    <property type="protein sequence ID" value="CZR55641.1"/>
    <property type="molecule type" value="Genomic_DNA"/>
</dbReference>
<dbReference type="OrthoDB" id="2157530at2759"/>
<dbReference type="Pfam" id="PF06985">
    <property type="entry name" value="HET"/>
    <property type="match status" value="1"/>
</dbReference>
<accession>A0A1L7WS92</accession>